<evidence type="ECO:0000256" key="6">
    <source>
        <dbReference type="ARBA" id="ARBA00022679"/>
    </source>
</evidence>
<evidence type="ECO:0000256" key="8">
    <source>
        <dbReference type="ARBA" id="ARBA00023098"/>
    </source>
</evidence>
<evidence type="ECO:0000259" key="11">
    <source>
        <dbReference type="Pfam" id="PF03007"/>
    </source>
</evidence>
<evidence type="ECO:0000256" key="4">
    <source>
        <dbReference type="ARBA" id="ARBA00013244"/>
    </source>
</evidence>
<evidence type="ECO:0000313" key="14">
    <source>
        <dbReference type="EMBL" id="RKN24704.1"/>
    </source>
</evidence>
<dbReference type="EC" id="2.3.1.20" evidence="4"/>
<dbReference type="EMBL" id="RBDY01000005">
    <property type="protein sequence ID" value="RKN24704.1"/>
    <property type="molecule type" value="Genomic_DNA"/>
</dbReference>
<evidence type="ECO:0000256" key="1">
    <source>
        <dbReference type="ARBA" id="ARBA00004771"/>
    </source>
</evidence>
<evidence type="ECO:0000256" key="2">
    <source>
        <dbReference type="ARBA" id="ARBA00005189"/>
    </source>
</evidence>
<sequence length="448" mass="46107">MAAWHGGVPGVVGNSLVNAPASRATRAPHTVMTPAEGSMVAFDDRAGVPATIAAVLSFDGPCPDVAELGARVDERWSPLAALHRTIVPRPDGRPRRPYAWHAPGAPSPAARPRLVDAANGREGLAAHVGALLEEPLPPGGPLWGLDLLPGDNGFTLVLRAHHALLDGASVGTLLRALSDTPEVLPPPAGAPPLPPGRWARAGAALGSGRSAFPPGRALGFNRPVDQARSVAWAGVPMAEFEAARAALPGARATVNDVFLAAVAGALRRVVTDGASVRAMVPVNLRGPERHDEIGTVIGGARVALPVAMADPVARLRAVRDAMARTKRRYEPGGLTRLIDVLAVPAPGAAGALIGHLLGSPSLWNVLCSNIRLHDGPLEVAGRRLREAFVATCLPPRMGFVAVLTRYADACTVAFTSDGAHRALAAPLADAVREEVATLASGALPVAGP</sequence>
<dbReference type="GO" id="GO:0006071">
    <property type="term" value="P:glycerol metabolic process"/>
    <property type="evidence" value="ECO:0007669"/>
    <property type="project" value="UniProtKB-KW"/>
</dbReference>
<dbReference type="Pfam" id="PF06974">
    <property type="entry name" value="WS_DGAT_C"/>
    <property type="match status" value="1"/>
</dbReference>
<reference evidence="15 16" key="1">
    <citation type="submission" date="2018-09" db="EMBL/GenBank/DDBJ databases">
        <title>Streptomyces sp. nov. DS1-2, an endophytic actinomycete isolated from roots of Dendrobium scabrilingue.</title>
        <authorList>
            <person name="Kuncharoen N."/>
            <person name="Kudo T."/>
            <person name="Ohkuma M."/>
            <person name="Yuki M."/>
            <person name="Tanasupawat S."/>
        </authorList>
    </citation>
    <scope>NUCLEOTIDE SEQUENCE [LARGE SCALE GENOMIC DNA]</scope>
    <source>
        <strain evidence="13 16">AZ1-7</strain>
        <strain evidence="14 15">DS1-2</strain>
    </source>
</reference>
<dbReference type="Proteomes" id="UP000275024">
    <property type="component" value="Unassembled WGS sequence"/>
</dbReference>
<dbReference type="EMBL" id="RBDX01000005">
    <property type="protein sequence ID" value="RKN10445.1"/>
    <property type="molecule type" value="Genomic_DNA"/>
</dbReference>
<dbReference type="GO" id="GO:0071731">
    <property type="term" value="P:response to nitric oxide"/>
    <property type="evidence" value="ECO:0007669"/>
    <property type="project" value="TreeGrafter"/>
</dbReference>
<dbReference type="InterPro" id="IPR009721">
    <property type="entry name" value="O-acyltransferase_WSD1_C"/>
</dbReference>
<dbReference type="GO" id="GO:0001666">
    <property type="term" value="P:response to hypoxia"/>
    <property type="evidence" value="ECO:0007669"/>
    <property type="project" value="TreeGrafter"/>
</dbReference>
<dbReference type="PANTHER" id="PTHR31650:SF1">
    <property type="entry name" value="WAX ESTER SYNTHASE_DIACYLGLYCEROL ACYLTRANSFERASE 4-RELATED"/>
    <property type="match status" value="1"/>
</dbReference>
<evidence type="ECO:0000256" key="7">
    <source>
        <dbReference type="ARBA" id="ARBA00022798"/>
    </source>
</evidence>
<keyword evidence="6" id="KW-0808">Transferase</keyword>
<feature type="domain" description="O-acyltransferase WSD1-like N-terminal" evidence="11">
    <location>
        <begin position="119"/>
        <end position="196"/>
    </location>
</feature>
<evidence type="ECO:0000256" key="3">
    <source>
        <dbReference type="ARBA" id="ARBA00009587"/>
    </source>
</evidence>
<keyword evidence="7" id="KW-0319">Glycerol metabolism</keyword>
<dbReference type="InterPro" id="IPR045034">
    <property type="entry name" value="O-acyltransferase_WSD1-like"/>
</dbReference>
<accession>A0A3A9WBR8</accession>
<dbReference type="SUPFAM" id="SSF52777">
    <property type="entry name" value="CoA-dependent acyltransferases"/>
    <property type="match status" value="2"/>
</dbReference>
<evidence type="ECO:0000256" key="5">
    <source>
        <dbReference type="ARBA" id="ARBA00022516"/>
    </source>
</evidence>
<dbReference type="GO" id="GO:0051701">
    <property type="term" value="P:biological process involved in interaction with host"/>
    <property type="evidence" value="ECO:0007669"/>
    <property type="project" value="TreeGrafter"/>
</dbReference>
<comment type="catalytic activity">
    <reaction evidence="10">
        <text>an acyl-CoA + a 1,2-diacyl-sn-glycerol = a triacyl-sn-glycerol + CoA</text>
        <dbReference type="Rhea" id="RHEA:10868"/>
        <dbReference type="ChEBI" id="CHEBI:17815"/>
        <dbReference type="ChEBI" id="CHEBI:57287"/>
        <dbReference type="ChEBI" id="CHEBI:58342"/>
        <dbReference type="ChEBI" id="CHEBI:64615"/>
        <dbReference type="EC" id="2.3.1.20"/>
    </reaction>
</comment>
<feature type="domain" description="O-acyltransferase WSD1 C-terminal" evidence="12">
    <location>
        <begin position="295"/>
        <end position="435"/>
    </location>
</feature>
<evidence type="ECO:0000259" key="12">
    <source>
        <dbReference type="Pfam" id="PF06974"/>
    </source>
</evidence>
<dbReference type="InterPro" id="IPR023213">
    <property type="entry name" value="CAT-like_dom_sf"/>
</dbReference>
<proteinExistence type="inferred from homology"/>
<dbReference type="Pfam" id="PF03007">
    <property type="entry name" value="WS_DGAT_cat"/>
    <property type="match status" value="1"/>
</dbReference>
<keyword evidence="5" id="KW-0444">Lipid biosynthesis</keyword>
<comment type="similarity">
    <text evidence="3">Belongs to the long-chain O-acyltransferase family.</text>
</comment>
<dbReference type="GO" id="GO:0019432">
    <property type="term" value="P:triglyceride biosynthetic process"/>
    <property type="evidence" value="ECO:0007669"/>
    <property type="project" value="UniProtKB-UniPathway"/>
</dbReference>
<dbReference type="Gene3D" id="3.30.559.10">
    <property type="entry name" value="Chloramphenicol acetyltransferase-like domain"/>
    <property type="match status" value="1"/>
</dbReference>
<dbReference type="GO" id="GO:0005886">
    <property type="term" value="C:plasma membrane"/>
    <property type="evidence" value="ECO:0007669"/>
    <property type="project" value="TreeGrafter"/>
</dbReference>
<comment type="pathway">
    <text evidence="2">Lipid metabolism.</text>
</comment>
<name>A0A3A9WBR8_9ACTN</name>
<protein>
    <recommendedName>
        <fullName evidence="4">diacylglycerol O-acyltransferase</fullName>
        <ecNumber evidence="4">2.3.1.20</ecNumber>
    </recommendedName>
</protein>
<dbReference type="UniPathway" id="UPA00282"/>
<dbReference type="Proteomes" id="UP000268652">
    <property type="component" value="Unassembled WGS sequence"/>
</dbReference>
<dbReference type="PANTHER" id="PTHR31650">
    <property type="entry name" value="O-ACYLTRANSFERASE (WSD1-LIKE) FAMILY PROTEIN"/>
    <property type="match status" value="1"/>
</dbReference>
<evidence type="ECO:0000256" key="9">
    <source>
        <dbReference type="ARBA" id="ARBA00023315"/>
    </source>
</evidence>
<keyword evidence="15" id="KW-1185">Reference proteome</keyword>
<dbReference type="OrthoDB" id="4191848at2"/>
<evidence type="ECO:0000313" key="13">
    <source>
        <dbReference type="EMBL" id="RKN10445.1"/>
    </source>
</evidence>
<dbReference type="AlphaFoldDB" id="A0A3A9WBR8"/>
<dbReference type="GO" id="GO:0004144">
    <property type="term" value="F:diacylglycerol O-acyltransferase activity"/>
    <property type="evidence" value="ECO:0007669"/>
    <property type="project" value="UniProtKB-EC"/>
</dbReference>
<gene>
    <name evidence="14" type="ORF">D7318_09565</name>
    <name evidence="13" type="ORF">D7319_08390</name>
</gene>
<keyword evidence="8" id="KW-0443">Lipid metabolism</keyword>
<organism evidence="13 16">
    <name type="scientific">Streptomyces radicis</name>
    <dbReference type="NCBI Taxonomy" id="1750517"/>
    <lineage>
        <taxon>Bacteria</taxon>
        <taxon>Bacillati</taxon>
        <taxon>Actinomycetota</taxon>
        <taxon>Actinomycetes</taxon>
        <taxon>Kitasatosporales</taxon>
        <taxon>Streptomycetaceae</taxon>
        <taxon>Streptomyces</taxon>
    </lineage>
</organism>
<keyword evidence="9" id="KW-0012">Acyltransferase</keyword>
<comment type="pathway">
    <text evidence="1">Glycerolipid metabolism; triacylglycerol biosynthesis.</text>
</comment>
<evidence type="ECO:0000313" key="15">
    <source>
        <dbReference type="Proteomes" id="UP000268652"/>
    </source>
</evidence>
<evidence type="ECO:0000313" key="16">
    <source>
        <dbReference type="Proteomes" id="UP000275024"/>
    </source>
</evidence>
<dbReference type="InterPro" id="IPR004255">
    <property type="entry name" value="O-acyltransferase_WSD1_N"/>
</dbReference>
<comment type="caution">
    <text evidence="13">The sequence shown here is derived from an EMBL/GenBank/DDBJ whole genome shotgun (WGS) entry which is preliminary data.</text>
</comment>
<evidence type="ECO:0000256" key="10">
    <source>
        <dbReference type="ARBA" id="ARBA00048109"/>
    </source>
</evidence>